<organism evidence="1 2">
    <name type="scientific">Heliophilum fasciatum</name>
    <dbReference type="NCBI Taxonomy" id="35700"/>
    <lineage>
        <taxon>Bacteria</taxon>
        <taxon>Bacillati</taxon>
        <taxon>Bacillota</taxon>
        <taxon>Clostridia</taxon>
        <taxon>Eubacteriales</taxon>
        <taxon>Heliobacteriaceae</taxon>
        <taxon>Heliophilum</taxon>
    </lineage>
</organism>
<protein>
    <submittedName>
        <fullName evidence="1">Uncharacterized protein</fullName>
    </submittedName>
</protein>
<dbReference type="Proteomes" id="UP000294813">
    <property type="component" value="Unassembled WGS sequence"/>
</dbReference>
<name>A0A4R2R6J3_9FIRM</name>
<dbReference type="RefSeq" id="WP_131921142.1">
    <property type="nucleotide sequence ID" value="NZ_JAOQNU010000056.1"/>
</dbReference>
<evidence type="ECO:0000313" key="1">
    <source>
        <dbReference type="EMBL" id="TCP58670.1"/>
    </source>
</evidence>
<comment type="caution">
    <text evidence="1">The sequence shown here is derived from an EMBL/GenBank/DDBJ whole genome shotgun (WGS) entry which is preliminary data.</text>
</comment>
<dbReference type="AlphaFoldDB" id="A0A4R2R6J3"/>
<keyword evidence="2" id="KW-1185">Reference proteome</keyword>
<dbReference type="EMBL" id="SLXT01000055">
    <property type="protein sequence ID" value="TCP58670.1"/>
    <property type="molecule type" value="Genomic_DNA"/>
</dbReference>
<reference evidence="1 2" key="1">
    <citation type="submission" date="2019-03" db="EMBL/GenBank/DDBJ databases">
        <title>Genomic Encyclopedia of Type Strains, Phase IV (KMG-IV): sequencing the most valuable type-strain genomes for metagenomic binning, comparative biology and taxonomic classification.</title>
        <authorList>
            <person name="Goeker M."/>
        </authorList>
    </citation>
    <scope>NUCLEOTIDE SEQUENCE [LARGE SCALE GENOMIC DNA]</scope>
    <source>
        <strain evidence="1 2">DSM 11170</strain>
    </source>
</reference>
<sequence>MADVVFSTKVDESVKARFDALVPTNMTQKDFFQQLVTSFELAKVRETMPEQKQLDQLRYHVNRIEEIYIAYIKEATFVFG</sequence>
<gene>
    <name evidence="1" type="ORF">EDD73_1554</name>
</gene>
<evidence type="ECO:0000313" key="2">
    <source>
        <dbReference type="Proteomes" id="UP000294813"/>
    </source>
</evidence>
<proteinExistence type="predicted"/>
<accession>A0A4R2R6J3</accession>
<dbReference type="OrthoDB" id="1787407at2"/>